<keyword evidence="1" id="KW-1160">Virus entry into host cell</keyword>
<dbReference type="KEGG" id="vg:65107912"/>
<keyword evidence="1" id="KW-1188">Viral release from host cell</keyword>
<keyword evidence="4" id="KW-1185">Reference proteome</keyword>
<protein>
    <recommendedName>
        <fullName evidence="1">Portal protein</fullName>
    </recommendedName>
    <alternativeName>
        <fullName evidence="1">gp20</fullName>
    </alternativeName>
</protein>
<keyword evidence="1" id="KW-0231">Viral genome packaging</keyword>
<comment type="function">
    <text evidence="1">Forms the portal vertex of the capsid. This portal plays critical roles in head assembly, genome packaging, neck/tail attachment, and genome ejection. The portal protein multimerizes as a single ring-shaped homododecamer arranged around a central channel. Binds to the terminase subunits to form the packaging machine.</text>
</comment>
<keyword evidence="1" id="KW-1242">Viral contractile tail ejection system</keyword>
<dbReference type="Proteomes" id="UP000225351">
    <property type="component" value="Segment"/>
</dbReference>
<dbReference type="Pfam" id="PF07230">
    <property type="entry name" value="Portal_T4"/>
    <property type="match status" value="1"/>
</dbReference>
<evidence type="ECO:0000256" key="2">
    <source>
        <dbReference type="SAM" id="MobiDB-lite"/>
    </source>
</evidence>
<keyword evidence="1" id="KW-1162">Viral penetration into host cytoplasm</keyword>
<comment type="subcellular location">
    <subcellularLocation>
        <location evidence="1">Virion</location>
    </subcellularLocation>
    <text evidence="1">Located at a unique 5-fold vertex of the icosahedral capsid.</text>
</comment>
<dbReference type="GO" id="GO:0019076">
    <property type="term" value="P:viral release from host cell"/>
    <property type="evidence" value="ECO:0007669"/>
    <property type="project" value="UniProtKB-UniRule"/>
</dbReference>
<keyword evidence="1" id="KW-0167">Capsid protein</keyword>
<feature type="region of interest" description="Disordered" evidence="2">
    <location>
        <begin position="497"/>
        <end position="533"/>
    </location>
</feature>
<dbReference type="GeneID" id="65107912"/>
<evidence type="ECO:0000313" key="3">
    <source>
        <dbReference type="EMBL" id="ARW57053.1"/>
    </source>
</evidence>
<keyword evidence="1" id="KW-0118">Viral capsid assembly</keyword>
<evidence type="ECO:0000256" key="1">
    <source>
        <dbReference type="HAMAP-Rule" id="MF_04114"/>
    </source>
</evidence>
<dbReference type="GO" id="GO:0019028">
    <property type="term" value="C:viral capsid"/>
    <property type="evidence" value="ECO:0007669"/>
    <property type="project" value="UniProtKB-UniRule"/>
</dbReference>
<dbReference type="RefSeq" id="YP_010090440.1">
    <property type="nucleotide sequence ID" value="NC_055719.1"/>
</dbReference>
<keyword evidence="1" id="KW-1171">Viral genome ejection through host cell envelope</keyword>
<organism evidence="3 4">
    <name type="scientific">Synechococcus phage S-H35</name>
    <dbReference type="NCBI Taxonomy" id="1983572"/>
    <lineage>
        <taxon>Viruses</taxon>
        <taxon>Duplodnaviria</taxon>
        <taxon>Heunggongvirae</taxon>
        <taxon>Uroviricota</taxon>
        <taxon>Caudoviricetes</taxon>
        <taxon>Pantevenvirales</taxon>
        <taxon>Kyanoviridae</taxon>
        <taxon>Shandvirus</taxon>
        <taxon>Shandvirus sh35</taxon>
    </lineage>
</organism>
<feature type="compositionally biased region" description="Low complexity" evidence="2">
    <location>
        <begin position="497"/>
        <end position="520"/>
    </location>
</feature>
<evidence type="ECO:0000313" key="4">
    <source>
        <dbReference type="Proteomes" id="UP000225351"/>
    </source>
</evidence>
<dbReference type="HAMAP" id="MF_04114">
    <property type="entry name" value="PORTAL_T4"/>
    <property type="match status" value="1"/>
</dbReference>
<name>A0A1Z1LWK1_9CAUD</name>
<accession>A0A1Z1LWK1</accession>
<dbReference type="InterPro" id="IPR010823">
    <property type="entry name" value="Portal_Gp20"/>
</dbReference>
<keyword evidence="1" id="KW-0946">Virion</keyword>
<comment type="subunit">
    <text evidence="1">Homododecamer. Interacts with the large terminase subunit. Interacts with the major capsid protein. Interacts with the capsid vertex protein.</text>
</comment>
<comment type="similarity">
    <text evidence="1">Belongs to the Tevenvirinae portal protein family.</text>
</comment>
<dbReference type="GO" id="GO:0099000">
    <property type="term" value="P:symbiont genome ejection through host cell envelope, contractile tail mechanism"/>
    <property type="evidence" value="ECO:0007669"/>
    <property type="project" value="UniProtKB-UniRule"/>
</dbReference>
<proteinExistence type="inferred from homology"/>
<sequence length="533" mass="61472">MSQLFGFSLDRAKKAPKGPSFVQKDNLDGSQPVSGGGYYGYTVDFDGTVRNEYQLISRYREMVLQPECDSAVDDIVNETICGNFDDVPVEVELSNLKVSDKIKKLIREEFHEILRLLDFENRSYEIFRRWYVDGRLFYHKVIDPQNPSGGLIELRYIDPRKIRKITEHEQKRPEQLRGAPLNEALTAKAAEYFLYDPKGLKNSTNQGLKIAPDSICYCHSGIQDLNKNMVLSHLHKAIKAVNQLRMIEDSLVIYRLSRAPERRIFYIDVGNLPKNKAEQYLREVMGRYRNKLVYDANTGEIKDDKKFMSMLEDFWLPRREGGRGTEITTLPGGQNLGELEDVKYFQKKLYKALNVPSSRLETETTFNIGRAAEITRDEVKFQKFVARLRKRFSELFTDLLKTQLVLKGIITIEEWDEMKEHVQFDYIADNYFSELKDNEITNERLNIVNSMDPYVGKYFSVEYIRRQVLKQTDVEIKEIDEQIEAEMEAGIIADPAAMEDPAAMGGEAPPAEMAQPPAEEMGPDPSDLKRGEF</sequence>
<dbReference type="EMBL" id="KY945241">
    <property type="protein sequence ID" value="ARW57053.1"/>
    <property type="molecule type" value="Genomic_RNA"/>
</dbReference>
<dbReference type="GO" id="GO:0019072">
    <property type="term" value="P:viral genome packaging"/>
    <property type="evidence" value="ECO:0007669"/>
    <property type="project" value="UniProtKB-UniRule"/>
</dbReference>
<reference evidence="3 4" key="1">
    <citation type="submission" date="2017-04" db="EMBL/GenBank/DDBJ databases">
        <title>Isolation and Genetic Analysis of a Novel Cyanophage S-H35 from the Bohai Sea.</title>
        <authorList>
            <person name="Xu X."/>
        </authorList>
    </citation>
    <scope>NUCLEOTIDE SEQUENCE [LARGE SCALE GENOMIC DNA]</scope>
</reference>